<evidence type="ECO:0000313" key="1">
    <source>
        <dbReference type="EMBL" id="OAB81687.1"/>
    </source>
</evidence>
<organism evidence="1 2">
    <name type="scientific">Cochleicola gelatinilyticus</name>
    <dbReference type="NCBI Taxonomy" id="1763537"/>
    <lineage>
        <taxon>Bacteria</taxon>
        <taxon>Pseudomonadati</taxon>
        <taxon>Bacteroidota</taxon>
        <taxon>Flavobacteriia</taxon>
        <taxon>Flavobacteriales</taxon>
        <taxon>Flavobacteriaceae</taxon>
        <taxon>Cochleicola</taxon>
    </lineage>
</organism>
<keyword evidence="2" id="KW-1185">Reference proteome</keyword>
<evidence type="ECO:0008006" key="3">
    <source>
        <dbReference type="Google" id="ProtNLM"/>
    </source>
</evidence>
<dbReference type="SUPFAM" id="SSF49464">
    <property type="entry name" value="Carboxypeptidase regulatory domain-like"/>
    <property type="match status" value="1"/>
</dbReference>
<dbReference type="PROSITE" id="PS51257">
    <property type="entry name" value="PROKAR_LIPOPROTEIN"/>
    <property type="match status" value="1"/>
</dbReference>
<gene>
    <name evidence="1" type="ORF">ULVI_00925</name>
</gene>
<dbReference type="Gene3D" id="2.60.40.1120">
    <property type="entry name" value="Carboxypeptidase-like, regulatory domain"/>
    <property type="match status" value="1"/>
</dbReference>
<proteinExistence type="predicted"/>
<reference evidence="1 2" key="1">
    <citation type="submission" date="2016-02" db="EMBL/GenBank/DDBJ databases">
        <title>Ulvibacter sp. LPB0005, isolated from Thais luteostoma.</title>
        <authorList>
            <person name="Shin S.-K."/>
            <person name="Yi H."/>
        </authorList>
    </citation>
    <scope>NUCLEOTIDE SEQUENCE [LARGE SCALE GENOMIC DNA]</scope>
    <source>
        <strain evidence="1 2">LPB0005</strain>
    </source>
</reference>
<name>A0A167KBD0_9FLAO</name>
<dbReference type="EMBL" id="LRXL01000005">
    <property type="protein sequence ID" value="OAB81687.1"/>
    <property type="molecule type" value="Genomic_DNA"/>
</dbReference>
<protein>
    <recommendedName>
        <fullName evidence="3">Carboxypeptidase regulatory-like domain-containing protein</fullName>
    </recommendedName>
</protein>
<comment type="caution">
    <text evidence="1">The sequence shown here is derived from an EMBL/GenBank/DDBJ whole genome shotgun (WGS) entry which is preliminary data.</text>
</comment>
<accession>A0A167KBD0</accession>
<dbReference type="InterPro" id="IPR008969">
    <property type="entry name" value="CarboxyPept-like_regulatory"/>
</dbReference>
<sequence length="109" mass="12602">MKKFLIICVIISSFGCKSVEYYHGVTVDETNQPLRDVKVIEDNVERKFVFTDSSGYFILTKNPNTVSRLVFEKSGFITDTVQTVWNRYDGAGKRFLNKKPDTIVIQRKK</sequence>
<dbReference type="STRING" id="1763537.ULVI_00925"/>
<dbReference type="OrthoDB" id="707666at2"/>
<dbReference type="RefSeq" id="WP_068588537.1">
    <property type="nucleotide sequence ID" value="NZ_LRXL01000005.1"/>
</dbReference>
<evidence type="ECO:0000313" key="2">
    <source>
        <dbReference type="Proteomes" id="UP000077013"/>
    </source>
</evidence>
<dbReference type="Proteomes" id="UP000077013">
    <property type="component" value="Unassembled WGS sequence"/>
</dbReference>
<dbReference type="AlphaFoldDB" id="A0A167KBD0"/>